<keyword evidence="3" id="KW-1185">Reference proteome</keyword>
<sequence length="194" mass="22153">MIASPQLQWMSPQEYLEWEPMQQLRHEYIDGEVFVMTEGTKPHNRIALNLVTALDSHLVQSGCEVYISDVKVQVVTANSYCYPDVVVTCDPRDRESNSIVQHPCLIVEVLSPSTEAYDRGGKFARYRQLETLQEYVLIDSEQIGVDCFRRNEQGLWVLYPYTTEDTITLVSVGLSLPVTALYRQVKFDPKAAES</sequence>
<dbReference type="Proteomes" id="UP000031532">
    <property type="component" value="Unassembled WGS sequence"/>
</dbReference>
<keyword evidence="2" id="KW-0540">Nuclease</keyword>
<dbReference type="InterPro" id="IPR012296">
    <property type="entry name" value="Nuclease_put_TT1808"/>
</dbReference>
<dbReference type="Gene3D" id="3.90.1570.10">
    <property type="entry name" value="tt1808, chain A"/>
    <property type="match status" value="1"/>
</dbReference>
<dbReference type="PANTHER" id="PTHR36558">
    <property type="entry name" value="GLR1098 PROTEIN"/>
    <property type="match status" value="1"/>
</dbReference>
<feature type="domain" description="Putative restriction endonuclease" evidence="1">
    <location>
        <begin position="13"/>
        <end position="178"/>
    </location>
</feature>
<dbReference type="AlphaFoldDB" id="A0A9X5E8X5"/>
<organism evidence="2 3">
    <name type="scientific">Scytonema millei VB511283</name>
    <dbReference type="NCBI Taxonomy" id="1245923"/>
    <lineage>
        <taxon>Bacteria</taxon>
        <taxon>Bacillati</taxon>
        <taxon>Cyanobacteriota</taxon>
        <taxon>Cyanophyceae</taxon>
        <taxon>Nostocales</taxon>
        <taxon>Scytonemataceae</taxon>
        <taxon>Scytonema</taxon>
    </lineage>
</organism>
<dbReference type="PANTHER" id="PTHR36558:SF1">
    <property type="entry name" value="RESTRICTION ENDONUCLEASE DOMAIN-CONTAINING PROTEIN-RELATED"/>
    <property type="match status" value="1"/>
</dbReference>
<protein>
    <submittedName>
        <fullName evidence="2">Uma2 family endonuclease</fullName>
    </submittedName>
</protein>
<gene>
    <name evidence="2" type="ORF">QH73_0016745</name>
</gene>
<dbReference type="CDD" id="cd06260">
    <property type="entry name" value="DUF820-like"/>
    <property type="match status" value="1"/>
</dbReference>
<reference evidence="2 3" key="1">
    <citation type="journal article" date="2015" name="Genome Announc.">
        <title>Draft Genome Sequence of the Terrestrial Cyanobacterium Scytonema millei VB511283, Isolated from Eastern India.</title>
        <authorList>
            <person name="Sen D."/>
            <person name="Chandrababunaidu M.M."/>
            <person name="Singh D."/>
            <person name="Sanghi N."/>
            <person name="Ghorai A."/>
            <person name="Mishra G.P."/>
            <person name="Madduluri M."/>
            <person name="Adhikary S.P."/>
            <person name="Tripathy S."/>
        </authorList>
    </citation>
    <scope>NUCLEOTIDE SEQUENCE [LARGE SCALE GENOMIC DNA]</scope>
    <source>
        <strain evidence="2 3">VB511283</strain>
    </source>
</reference>
<keyword evidence="2" id="KW-0255">Endonuclease</keyword>
<dbReference type="GO" id="GO:0004519">
    <property type="term" value="F:endonuclease activity"/>
    <property type="evidence" value="ECO:0007669"/>
    <property type="project" value="UniProtKB-KW"/>
</dbReference>
<dbReference type="EMBL" id="JTJC03000004">
    <property type="protein sequence ID" value="NHC36274.1"/>
    <property type="molecule type" value="Genomic_DNA"/>
</dbReference>
<dbReference type="InterPro" id="IPR011335">
    <property type="entry name" value="Restrct_endonuc-II-like"/>
</dbReference>
<dbReference type="InterPro" id="IPR008538">
    <property type="entry name" value="Uma2"/>
</dbReference>
<evidence type="ECO:0000313" key="2">
    <source>
        <dbReference type="EMBL" id="NHC36274.1"/>
    </source>
</evidence>
<accession>A0A9X5E8X5</accession>
<proteinExistence type="predicted"/>
<name>A0A9X5E8X5_9CYAN</name>
<dbReference type="RefSeq" id="WP_039717052.1">
    <property type="nucleotide sequence ID" value="NZ_JTJC03000004.1"/>
</dbReference>
<comment type="caution">
    <text evidence="2">The sequence shown here is derived from an EMBL/GenBank/DDBJ whole genome shotgun (WGS) entry which is preliminary data.</text>
</comment>
<keyword evidence="2" id="KW-0378">Hydrolase</keyword>
<dbReference type="SUPFAM" id="SSF52980">
    <property type="entry name" value="Restriction endonuclease-like"/>
    <property type="match status" value="1"/>
</dbReference>
<evidence type="ECO:0000313" key="3">
    <source>
        <dbReference type="Proteomes" id="UP000031532"/>
    </source>
</evidence>
<dbReference type="Pfam" id="PF05685">
    <property type="entry name" value="Uma2"/>
    <property type="match status" value="1"/>
</dbReference>
<evidence type="ECO:0000259" key="1">
    <source>
        <dbReference type="Pfam" id="PF05685"/>
    </source>
</evidence>
<dbReference type="OrthoDB" id="424506at2"/>